<reference evidence="7 8" key="1">
    <citation type="submission" date="2018-07" db="EMBL/GenBank/DDBJ databases">
        <title>Thalassococcus profundi sp. nov., a marine bacterium isolated from deep seawater of Okinawa Trough.</title>
        <authorList>
            <person name="Yu M."/>
        </authorList>
    </citation>
    <scope>NUCLEOTIDE SEQUENCE [LARGE SCALE GENOMIC DNA]</scope>
    <source>
        <strain evidence="7 8">WRAS1</strain>
    </source>
</reference>
<keyword evidence="2" id="KW-0663">Pyridoxal phosphate</keyword>
<dbReference type="InterPro" id="IPR000524">
    <property type="entry name" value="Tscrpt_reg_HTH_GntR"/>
</dbReference>
<keyword evidence="7" id="KW-0032">Aminotransferase</keyword>
<dbReference type="Pfam" id="PF00392">
    <property type="entry name" value="GntR"/>
    <property type="match status" value="1"/>
</dbReference>
<dbReference type="GO" id="GO:0008483">
    <property type="term" value="F:transaminase activity"/>
    <property type="evidence" value="ECO:0007669"/>
    <property type="project" value="UniProtKB-KW"/>
</dbReference>
<proteinExistence type="inferred from homology"/>
<keyword evidence="8" id="KW-1185">Reference proteome</keyword>
<organism evidence="7 8">
    <name type="scientific">Thalassococcus profundi</name>
    <dbReference type="NCBI Taxonomy" id="2282382"/>
    <lineage>
        <taxon>Bacteria</taxon>
        <taxon>Pseudomonadati</taxon>
        <taxon>Pseudomonadota</taxon>
        <taxon>Alphaproteobacteria</taxon>
        <taxon>Rhodobacterales</taxon>
        <taxon>Roseobacteraceae</taxon>
        <taxon>Thalassococcus</taxon>
    </lineage>
</organism>
<comment type="similarity">
    <text evidence="1">In the C-terminal section; belongs to the class-I pyridoxal-phosphate-dependent aminotransferase family.</text>
</comment>
<sequence length="453" mass="48798">MQSWSPILRRDGAARYLQLADAIADGIADGTLSRGDRLPPQRRLADRLGIDFTTVSRGYAEARRRGLIDSHVGRGTFVAEGAGESARRELRRHADVDLTMNLPPEPTDPALLARMQDGLQTVSANLIDLLRYQSATGGQIDKEAASTWLSLRGLVPTLDRIAVTPGAHPTMLAILTGLAKAGDTLLCEDVTYPGFRGIAGRLGLTLVGLPGDAEGIDPDALEDGIRRHAPKALYLNPTLQNPTTRTISLARRERIAEVITAHKLPLIEDDAYGFIPPHPPAPLASFAPDLVWHIGGLAKCIGAGLRLAYTVAPNSHAARDLAHQLKLVSVMPSPLMMALATRWITDGTADRIRRFIRDETQARQAIAAQVLDPSMYDSAPHAFNVWMRLPEGISRADVIGQMAGTGVGIMPADAFTVTGEPSESLRVCLGGQITRTELRDALGLLAYVTSRQP</sequence>
<evidence type="ECO:0000256" key="1">
    <source>
        <dbReference type="ARBA" id="ARBA00005384"/>
    </source>
</evidence>
<dbReference type="InterPro" id="IPR051446">
    <property type="entry name" value="HTH_trans_reg/aminotransferase"/>
</dbReference>
<evidence type="ECO:0000313" key="8">
    <source>
        <dbReference type="Proteomes" id="UP000253977"/>
    </source>
</evidence>
<keyword evidence="4" id="KW-0238">DNA-binding</keyword>
<comment type="caution">
    <text evidence="7">The sequence shown here is derived from an EMBL/GenBank/DDBJ whole genome shotgun (WGS) entry which is preliminary data.</text>
</comment>
<evidence type="ECO:0000256" key="4">
    <source>
        <dbReference type="ARBA" id="ARBA00023125"/>
    </source>
</evidence>
<keyword evidence="3" id="KW-0805">Transcription regulation</keyword>
<dbReference type="InterPro" id="IPR015422">
    <property type="entry name" value="PyrdxlP-dep_Trfase_small"/>
</dbReference>
<dbReference type="PROSITE" id="PS50949">
    <property type="entry name" value="HTH_GNTR"/>
    <property type="match status" value="1"/>
</dbReference>
<gene>
    <name evidence="7" type="ORF">DU478_16660</name>
</gene>
<evidence type="ECO:0000256" key="5">
    <source>
        <dbReference type="ARBA" id="ARBA00023163"/>
    </source>
</evidence>
<keyword evidence="5" id="KW-0804">Transcription</keyword>
<dbReference type="GO" id="GO:0003677">
    <property type="term" value="F:DNA binding"/>
    <property type="evidence" value="ECO:0007669"/>
    <property type="project" value="UniProtKB-KW"/>
</dbReference>
<dbReference type="InterPro" id="IPR036390">
    <property type="entry name" value="WH_DNA-bd_sf"/>
</dbReference>
<dbReference type="Proteomes" id="UP000253977">
    <property type="component" value="Unassembled WGS sequence"/>
</dbReference>
<dbReference type="AlphaFoldDB" id="A0A369TKX9"/>
<dbReference type="RefSeq" id="WP_114512101.1">
    <property type="nucleotide sequence ID" value="NZ_QPMK01000015.1"/>
</dbReference>
<dbReference type="CDD" id="cd07377">
    <property type="entry name" value="WHTH_GntR"/>
    <property type="match status" value="1"/>
</dbReference>
<dbReference type="PANTHER" id="PTHR46577">
    <property type="entry name" value="HTH-TYPE TRANSCRIPTIONAL REGULATORY PROTEIN GABR"/>
    <property type="match status" value="1"/>
</dbReference>
<evidence type="ECO:0000256" key="2">
    <source>
        <dbReference type="ARBA" id="ARBA00022898"/>
    </source>
</evidence>
<evidence type="ECO:0000256" key="3">
    <source>
        <dbReference type="ARBA" id="ARBA00023015"/>
    </source>
</evidence>
<keyword evidence="7" id="KW-0808">Transferase</keyword>
<dbReference type="EMBL" id="QPMK01000015">
    <property type="protein sequence ID" value="RDD65065.1"/>
    <property type="molecule type" value="Genomic_DNA"/>
</dbReference>
<dbReference type="PANTHER" id="PTHR46577:SF1">
    <property type="entry name" value="HTH-TYPE TRANSCRIPTIONAL REGULATORY PROTEIN GABR"/>
    <property type="match status" value="1"/>
</dbReference>
<dbReference type="OrthoDB" id="9794015at2"/>
<dbReference type="CDD" id="cd00609">
    <property type="entry name" value="AAT_like"/>
    <property type="match status" value="1"/>
</dbReference>
<feature type="domain" description="HTH gntR-type" evidence="6">
    <location>
        <begin position="13"/>
        <end position="81"/>
    </location>
</feature>
<evidence type="ECO:0000259" key="6">
    <source>
        <dbReference type="PROSITE" id="PS50949"/>
    </source>
</evidence>
<dbReference type="InterPro" id="IPR036388">
    <property type="entry name" value="WH-like_DNA-bd_sf"/>
</dbReference>
<dbReference type="Gene3D" id="3.90.1150.10">
    <property type="entry name" value="Aspartate Aminotransferase, domain 1"/>
    <property type="match status" value="1"/>
</dbReference>
<dbReference type="GO" id="GO:0003700">
    <property type="term" value="F:DNA-binding transcription factor activity"/>
    <property type="evidence" value="ECO:0007669"/>
    <property type="project" value="InterPro"/>
</dbReference>
<name>A0A369TKX9_9RHOB</name>
<dbReference type="SUPFAM" id="SSF53383">
    <property type="entry name" value="PLP-dependent transferases"/>
    <property type="match status" value="1"/>
</dbReference>
<accession>A0A369TKX9</accession>
<dbReference type="Pfam" id="PF00155">
    <property type="entry name" value="Aminotran_1_2"/>
    <property type="match status" value="1"/>
</dbReference>
<evidence type="ECO:0000313" key="7">
    <source>
        <dbReference type="EMBL" id="RDD65065.1"/>
    </source>
</evidence>
<dbReference type="SMART" id="SM00345">
    <property type="entry name" value="HTH_GNTR"/>
    <property type="match status" value="1"/>
</dbReference>
<dbReference type="Gene3D" id="1.10.10.10">
    <property type="entry name" value="Winged helix-like DNA-binding domain superfamily/Winged helix DNA-binding domain"/>
    <property type="match status" value="1"/>
</dbReference>
<dbReference type="InterPro" id="IPR015421">
    <property type="entry name" value="PyrdxlP-dep_Trfase_major"/>
</dbReference>
<dbReference type="SUPFAM" id="SSF46785">
    <property type="entry name" value="Winged helix' DNA-binding domain"/>
    <property type="match status" value="1"/>
</dbReference>
<dbReference type="GO" id="GO:0030170">
    <property type="term" value="F:pyridoxal phosphate binding"/>
    <property type="evidence" value="ECO:0007669"/>
    <property type="project" value="InterPro"/>
</dbReference>
<dbReference type="InterPro" id="IPR015424">
    <property type="entry name" value="PyrdxlP-dep_Trfase"/>
</dbReference>
<protein>
    <submittedName>
        <fullName evidence="7">PLP-dependent aminotransferase family protein</fullName>
    </submittedName>
</protein>
<dbReference type="Gene3D" id="3.40.640.10">
    <property type="entry name" value="Type I PLP-dependent aspartate aminotransferase-like (Major domain)"/>
    <property type="match status" value="1"/>
</dbReference>
<dbReference type="InterPro" id="IPR004839">
    <property type="entry name" value="Aminotransferase_I/II_large"/>
</dbReference>